<gene>
    <name evidence="3" type="ORF">ABWK59_35125</name>
</gene>
<evidence type="ECO:0000313" key="3">
    <source>
        <dbReference type="EMBL" id="XCM83786.1"/>
    </source>
</evidence>
<dbReference type="EMBL" id="CP159872">
    <property type="protein sequence ID" value="XCM83786.1"/>
    <property type="molecule type" value="Genomic_DNA"/>
</dbReference>
<sequence length="209" mass="22530">MGPRNGAHVLEQARRLAGDRRLYLTITHFHPEHGFGAQAFKGAATIVYNRGQRADLRRKGAGYLGMFKGQSPAVAAELEDVELVDPDLVYEGEAEIDLGGRTVLLREVGPAHTGSDQIVLIDGRVLFAGDLLETRIFPIAPYFPPHDTDVDGEGWIGGEFDKLSKPYTDPSPASSPTPSSTGGSTHWADRGPLVPWVSGRAPETPSGYL</sequence>
<dbReference type="KEGG" id="kcm:ABWK59_35125"/>
<feature type="compositionally biased region" description="Low complexity" evidence="1">
    <location>
        <begin position="168"/>
        <end position="185"/>
    </location>
</feature>
<evidence type="ECO:0000259" key="2">
    <source>
        <dbReference type="Pfam" id="PF00753"/>
    </source>
</evidence>
<evidence type="ECO:0000256" key="1">
    <source>
        <dbReference type="SAM" id="MobiDB-lite"/>
    </source>
</evidence>
<reference evidence="3" key="1">
    <citation type="submission" date="2024-06" db="EMBL/GenBank/DDBJ databases">
        <title>The genome sequences of Kitasatospora sp. strain HUAS MG31.</title>
        <authorList>
            <person name="Mo P."/>
        </authorList>
    </citation>
    <scope>NUCLEOTIDE SEQUENCE</scope>
    <source>
        <strain evidence="3">HUAS MG31</strain>
    </source>
</reference>
<protein>
    <submittedName>
        <fullName evidence="3">MBL fold metallo-hydrolase</fullName>
    </submittedName>
</protein>
<name>A0AAU8K8L1_9ACTN</name>
<dbReference type="SUPFAM" id="SSF56281">
    <property type="entry name" value="Metallo-hydrolase/oxidoreductase"/>
    <property type="match status" value="1"/>
</dbReference>
<organism evidence="3">
    <name type="scientific">Kitasatospora camelliae</name>
    <dbReference type="NCBI Taxonomy" id="3156397"/>
    <lineage>
        <taxon>Bacteria</taxon>
        <taxon>Bacillati</taxon>
        <taxon>Actinomycetota</taxon>
        <taxon>Actinomycetes</taxon>
        <taxon>Kitasatosporales</taxon>
        <taxon>Streptomycetaceae</taxon>
        <taxon>Kitasatospora</taxon>
    </lineage>
</organism>
<dbReference type="AlphaFoldDB" id="A0AAU8K8L1"/>
<feature type="region of interest" description="Disordered" evidence="1">
    <location>
        <begin position="161"/>
        <end position="209"/>
    </location>
</feature>
<accession>A0AAU8K8L1</accession>
<dbReference type="RefSeq" id="WP_354644723.1">
    <property type="nucleotide sequence ID" value="NZ_CP159872.1"/>
</dbReference>
<dbReference type="InterPro" id="IPR036866">
    <property type="entry name" value="RibonucZ/Hydroxyglut_hydro"/>
</dbReference>
<dbReference type="Gene3D" id="3.60.15.10">
    <property type="entry name" value="Ribonuclease Z/Hydroxyacylglutathione hydrolase-like"/>
    <property type="match status" value="1"/>
</dbReference>
<feature type="domain" description="Metallo-beta-lactamase" evidence="2">
    <location>
        <begin position="11"/>
        <end position="149"/>
    </location>
</feature>
<proteinExistence type="predicted"/>
<dbReference type="Pfam" id="PF00753">
    <property type="entry name" value="Lactamase_B"/>
    <property type="match status" value="1"/>
</dbReference>
<dbReference type="InterPro" id="IPR001279">
    <property type="entry name" value="Metallo-B-lactamas"/>
</dbReference>